<comment type="caution">
    <text evidence="1">The sequence shown here is derived from an EMBL/GenBank/DDBJ whole genome shotgun (WGS) entry which is preliminary data.</text>
</comment>
<sequence>MNQNEWQQLYQLKTAFESLKQLHVNHDEGLTEALGQADHILKQALYFELDIKGEYCYDALFHDKDAPK</sequence>
<accession>I8UID1</accession>
<dbReference type="RefSeq" id="WP_007200845.1">
    <property type="nucleotide sequence ID" value="NZ_AKKV01000020.1"/>
</dbReference>
<dbReference type="PATRIC" id="fig|1196324.3.peg.755"/>
<reference evidence="1 2" key="1">
    <citation type="journal article" date="2012" name="J. Bacteriol.">
        <title>Genome of Bacillus macauensis ZFHKF-1, a Long-Chain-Forming Bacterium.</title>
        <authorList>
            <person name="Cai L."/>
            <person name="Zhang T."/>
        </authorList>
    </citation>
    <scope>NUCLEOTIDE SEQUENCE [LARGE SCALE GENOMIC DNA]</scope>
    <source>
        <strain evidence="1 2">ZFHKF-1</strain>
    </source>
</reference>
<gene>
    <name evidence="1" type="ORF">A374_03729</name>
</gene>
<evidence type="ECO:0000313" key="2">
    <source>
        <dbReference type="Proteomes" id="UP000004080"/>
    </source>
</evidence>
<protein>
    <submittedName>
        <fullName evidence="1">Uncharacterized protein</fullName>
    </submittedName>
</protein>
<dbReference type="OrthoDB" id="2972958at2"/>
<dbReference type="AlphaFoldDB" id="I8UID1"/>
<keyword evidence="2" id="KW-1185">Reference proteome</keyword>
<name>I8UID1_9BACL</name>
<dbReference type="STRING" id="1196324.A374_03729"/>
<organism evidence="1 2">
    <name type="scientific">Fictibacillus macauensis ZFHKF-1</name>
    <dbReference type="NCBI Taxonomy" id="1196324"/>
    <lineage>
        <taxon>Bacteria</taxon>
        <taxon>Bacillati</taxon>
        <taxon>Bacillota</taxon>
        <taxon>Bacilli</taxon>
        <taxon>Bacillales</taxon>
        <taxon>Fictibacillaceae</taxon>
        <taxon>Fictibacillus</taxon>
    </lineage>
</organism>
<dbReference type="Proteomes" id="UP000004080">
    <property type="component" value="Unassembled WGS sequence"/>
</dbReference>
<proteinExistence type="predicted"/>
<dbReference type="EMBL" id="AKKV01000020">
    <property type="protein sequence ID" value="EIT86650.1"/>
    <property type="molecule type" value="Genomic_DNA"/>
</dbReference>
<evidence type="ECO:0000313" key="1">
    <source>
        <dbReference type="EMBL" id="EIT86650.1"/>
    </source>
</evidence>